<keyword evidence="2" id="KW-1185">Reference proteome</keyword>
<geneLocation type="plasmid" evidence="1 2">
    <name>pSCL4</name>
</geneLocation>
<reference evidence="1 2" key="1">
    <citation type="journal article" date="2010" name="Genome Biol. Evol.">
        <title>The sequence of a 1.8-mb bacterial linear plasmid reveals a rich evolutionary reservoir of secondary metabolic pathways.</title>
        <authorList>
            <person name="Medema M.H."/>
            <person name="Trefzer A."/>
            <person name="Kovalchuk A."/>
            <person name="van den Berg M."/>
            <person name="Mueller U."/>
            <person name="Heijne W."/>
            <person name="Wu L."/>
            <person name="Alam M.T."/>
            <person name="Ronning C.M."/>
            <person name="Nierman W.C."/>
            <person name="Bovenberg R.A.L."/>
            <person name="Breitling R."/>
            <person name="Takano E."/>
        </authorList>
    </citation>
    <scope>NUCLEOTIDE SEQUENCE [LARGE SCALE GENOMIC DNA]</scope>
    <source>
        <strain evidence="2">ATCC 27064 / DSM 738 / JCM 4710 / NBRC 13307 / NCIMB 12785 / NRRL 3585 / VKM Ac-602</strain>
        <plasmid evidence="1">pSCL4</plasmid>
    </source>
</reference>
<dbReference type="SUPFAM" id="SSF53335">
    <property type="entry name" value="S-adenosyl-L-methionine-dependent methyltransferases"/>
    <property type="match status" value="1"/>
</dbReference>
<dbReference type="GO" id="GO:0008168">
    <property type="term" value="F:methyltransferase activity"/>
    <property type="evidence" value="ECO:0007669"/>
    <property type="project" value="UniProtKB-KW"/>
</dbReference>
<organism evidence="1 2">
    <name type="scientific">Streptomyces clavuligerus</name>
    <dbReference type="NCBI Taxonomy" id="1901"/>
    <lineage>
        <taxon>Bacteria</taxon>
        <taxon>Bacillati</taxon>
        <taxon>Actinomycetota</taxon>
        <taxon>Actinomycetes</taxon>
        <taxon>Kitasatosporales</taxon>
        <taxon>Streptomycetaceae</taxon>
        <taxon>Streptomyces</taxon>
    </lineage>
</organism>
<sequence length="276" mass="30421">MSGRTERYGDVLFNHAAPNERACLDSLGAVLDPTTTDVLKAVPGQRGLRLLEVAAGTGTVARWMAVHFTEGRVTATELDTRFLHTHGHRNLTVQRHDVTRDGFPAACFDVIHARYLLSHLPSRARVLGDLVRWLAPGGTLMVEDPSLFSLRAARDDTYRRVSLGAVHVLRSRIGTDSDEWPTSLAERFTNRGLTDINLRVMVPTVSCGTPMAAFWKLTLEHLAPALVELPGINRSDILYTLDRMSLPGFVDLGMATYTVTGRKPANGLEGKECQHQ</sequence>
<dbReference type="eggNOG" id="COG2226">
    <property type="taxonomic scope" value="Bacteria"/>
</dbReference>
<dbReference type="Gene3D" id="3.40.50.150">
    <property type="entry name" value="Vaccinia Virus protein VP39"/>
    <property type="match status" value="1"/>
</dbReference>
<dbReference type="EMBL" id="CM000914">
    <property type="protein sequence ID" value="EFG05042.2"/>
    <property type="molecule type" value="Genomic_DNA"/>
</dbReference>
<accession>B5GM41</accession>
<proteinExistence type="predicted"/>
<keyword evidence="1" id="KW-0489">Methyltransferase</keyword>
<dbReference type="AlphaFoldDB" id="B5GM41"/>
<protein>
    <submittedName>
        <fullName evidence="1">Methyltransferase type 12</fullName>
    </submittedName>
</protein>
<name>B5GM41_STRCL</name>
<keyword evidence="1" id="KW-0808">Transferase</keyword>
<evidence type="ECO:0000313" key="2">
    <source>
        <dbReference type="Proteomes" id="UP000002357"/>
    </source>
</evidence>
<dbReference type="GeneID" id="93734586"/>
<dbReference type="PANTHER" id="PTHR43591">
    <property type="entry name" value="METHYLTRANSFERASE"/>
    <property type="match status" value="1"/>
</dbReference>
<dbReference type="InterPro" id="IPR029063">
    <property type="entry name" value="SAM-dependent_MTases_sf"/>
</dbReference>
<evidence type="ECO:0000313" key="1">
    <source>
        <dbReference type="EMBL" id="EFG05042.2"/>
    </source>
</evidence>
<dbReference type="RefSeq" id="WP_003952795.1">
    <property type="nucleotide sequence ID" value="NZ_CM000914.1"/>
</dbReference>
<dbReference type="OrthoDB" id="3469983at2"/>
<dbReference type="Pfam" id="PF13489">
    <property type="entry name" value="Methyltransf_23"/>
    <property type="match status" value="1"/>
</dbReference>
<dbReference type="CDD" id="cd02440">
    <property type="entry name" value="AdoMet_MTases"/>
    <property type="match status" value="1"/>
</dbReference>
<dbReference type="GO" id="GO:0032259">
    <property type="term" value="P:methylation"/>
    <property type="evidence" value="ECO:0007669"/>
    <property type="project" value="UniProtKB-KW"/>
</dbReference>
<gene>
    <name evidence="1" type="ORF">SCLAV_p1561</name>
</gene>
<keyword evidence="1" id="KW-0614">Plasmid</keyword>
<dbReference type="PANTHER" id="PTHR43591:SF50">
    <property type="entry name" value="METHYLTRANSFERASE DOMAIN-CONTAINING PROTEIN-RELATED"/>
    <property type="match status" value="1"/>
</dbReference>
<dbReference type="Proteomes" id="UP000002357">
    <property type="component" value="Plasmid pSCL4"/>
</dbReference>